<feature type="compositionally biased region" description="Polar residues" evidence="1">
    <location>
        <begin position="59"/>
        <end position="69"/>
    </location>
</feature>
<dbReference type="OrthoDB" id="1597724at2759"/>
<dbReference type="PANTHER" id="PTHR14819">
    <property type="entry name" value="GTP-BINDING"/>
    <property type="match status" value="1"/>
</dbReference>
<dbReference type="Proteomes" id="UP000596742">
    <property type="component" value="Unassembled WGS sequence"/>
</dbReference>
<evidence type="ECO:0000313" key="3">
    <source>
        <dbReference type="EMBL" id="VDI20087.1"/>
    </source>
</evidence>
<accession>A0A8B6DJM6</accession>
<evidence type="ECO:0000313" key="4">
    <source>
        <dbReference type="Proteomes" id="UP000596742"/>
    </source>
</evidence>
<proteinExistence type="predicted"/>
<sequence length="385" mass="42464">MSDTDEADTCENDTWTPPASSIGHTENISECSSTSFTGPTGNTRECPSTSSTGPTGCTNESPLTTNECVSTSSIRTPRSITESSPAPIEPSKSTNGCSVSPSIGHTRSTNTSHPATLIRRLDEGDQCKESKIKGEEKNEDNLQQILVQLDLIKYYPGKLNIEDVFKVNLSNGLKNFSDIKWYILSLIIGVDSRARDEALAKALRSLESGDITTGRSMFRRGKTANVGGVKVCVHPQDVLCALFLCSSYLLQKILVSKLFMCKIAIPFVFKLESRLICSFWPLHFIRVEGKYKNNRGIDGFLSDKELKSISFLKIGETEVSKSELVNRVIKSRVLMESFYHRNCILGNNSRSISNGSIEFSLFLPSGKDSDAFDDIILSKILEEMP</sequence>
<evidence type="ECO:0000256" key="1">
    <source>
        <dbReference type="SAM" id="MobiDB-lite"/>
    </source>
</evidence>
<comment type="caution">
    <text evidence="3">The sequence shown here is derived from an EMBL/GenBank/DDBJ whole genome shotgun (WGS) entry which is preliminary data.</text>
</comment>
<gene>
    <name evidence="3" type="ORF">MGAL_10B005934</name>
</gene>
<dbReference type="PANTHER" id="PTHR14819:SF25">
    <property type="entry name" value="CHROMOSOME UNDETERMINED SCAFFOLD_52, WHOLE GENOME SHOTGUN SEQUENCE"/>
    <property type="match status" value="1"/>
</dbReference>
<dbReference type="EMBL" id="UYJE01003540">
    <property type="protein sequence ID" value="VDI20087.1"/>
    <property type="molecule type" value="Genomic_DNA"/>
</dbReference>
<name>A0A8B6DJM6_MYTGA</name>
<dbReference type="AlphaFoldDB" id="A0A8B6DJM6"/>
<evidence type="ECO:0000259" key="2">
    <source>
        <dbReference type="Pfam" id="PF25496"/>
    </source>
</evidence>
<feature type="compositionally biased region" description="Low complexity" evidence="1">
    <location>
        <begin position="46"/>
        <end position="58"/>
    </location>
</feature>
<keyword evidence="4" id="KW-1185">Reference proteome</keyword>
<feature type="compositionally biased region" description="Acidic residues" evidence="1">
    <location>
        <begin position="1"/>
        <end position="11"/>
    </location>
</feature>
<feature type="region of interest" description="Disordered" evidence="1">
    <location>
        <begin position="1"/>
        <end position="113"/>
    </location>
</feature>
<reference evidence="3" key="1">
    <citation type="submission" date="2018-11" db="EMBL/GenBank/DDBJ databases">
        <authorList>
            <person name="Alioto T."/>
            <person name="Alioto T."/>
        </authorList>
    </citation>
    <scope>NUCLEOTIDE SEQUENCE</scope>
</reference>
<dbReference type="Pfam" id="PF25496">
    <property type="entry name" value="URGCP"/>
    <property type="match status" value="1"/>
</dbReference>
<feature type="compositionally biased region" description="Polar residues" evidence="1">
    <location>
        <begin position="12"/>
        <end position="45"/>
    </location>
</feature>
<dbReference type="InterPro" id="IPR057365">
    <property type="entry name" value="URGCP"/>
</dbReference>
<feature type="compositionally biased region" description="Low complexity" evidence="1">
    <location>
        <begin position="70"/>
        <end position="84"/>
    </location>
</feature>
<protein>
    <recommendedName>
        <fullName evidence="2">Up-regulator of cell proliferation-like domain-containing protein</fullName>
    </recommendedName>
</protein>
<organism evidence="3 4">
    <name type="scientific">Mytilus galloprovincialis</name>
    <name type="common">Mediterranean mussel</name>
    <dbReference type="NCBI Taxonomy" id="29158"/>
    <lineage>
        <taxon>Eukaryota</taxon>
        <taxon>Metazoa</taxon>
        <taxon>Spiralia</taxon>
        <taxon>Lophotrochozoa</taxon>
        <taxon>Mollusca</taxon>
        <taxon>Bivalvia</taxon>
        <taxon>Autobranchia</taxon>
        <taxon>Pteriomorphia</taxon>
        <taxon>Mytilida</taxon>
        <taxon>Mytiloidea</taxon>
        <taxon>Mytilidae</taxon>
        <taxon>Mytilinae</taxon>
        <taxon>Mytilus</taxon>
    </lineage>
</organism>
<feature type="domain" description="Up-regulator of cell proliferation-like" evidence="2">
    <location>
        <begin position="233"/>
        <end position="376"/>
    </location>
</feature>
<feature type="compositionally biased region" description="Polar residues" evidence="1">
    <location>
        <begin position="91"/>
        <end position="113"/>
    </location>
</feature>
<dbReference type="InterPro" id="IPR052986">
    <property type="entry name" value="VLIG_GTPase"/>
</dbReference>